<keyword evidence="1" id="KW-0472">Membrane</keyword>
<protein>
    <submittedName>
        <fullName evidence="2">Uncharacterized protein</fullName>
    </submittedName>
</protein>
<feature type="transmembrane region" description="Helical" evidence="1">
    <location>
        <begin position="71"/>
        <end position="92"/>
    </location>
</feature>
<keyword evidence="3" id="KW-1185">Reference proteome</keyword>
<keyword evidence="1" id="KW-0812">Transmembrane</keyword>
<evidence type="ECO:0000313" key="2">
    <source>
        <dbReference type="EMBL" id="RNA05095.1"/>
    </source>
</evidence>
<dbReference type="AlphaFoldDB" id="A0A3M7Q240"/>
<gene>
    <name evidence="2" type="ORF">BpHYR1_005649</name>
</gene>
<reference evidence="2 3" key="1">
    <citation type="journal article" date="2018" name="Sci. Rep.">
        <title>Genomic signatures of local adaptation to the degree of environmental predictability in rotifers.</title>
        <authorList>
            <person name="Franch-Gras L."/>
            <person name="Hahn C."/>
            <person name="Garcia-Roger E.M."/>
            <person name="Carmona M.J."/>
            <person name="Serra M."/>
            <person name="Gomez A."/>
        </authorList>
    </citation>
    <scope>NUCLEOTIDE SEQUENCE [LARGE SCALE GENOMIC DNA]</scope>
    <source>
        <strain evidence="2">HYR1</strain>
    </source>
</reference>
<keyword evidence="1" id="KW-1133">Transmembrane helix</keyword>
<name>A0A3M7Q240_BRAPC</name>
<evidence type="ECO:0000256" key="1">
    <source>
        <dbReference type="SAM" id="Phobius"/>
    </source>
</evidence>
<evidence type="ECO:0000313" key="3">
    <source>
        <dbReference type="Proteomes" id="UP000276133"/>
    </source>
</evidence>
<sequence>MTPSDTFMSTTDSLSNIGTSDKIIGRVCPFTLDGLLITFSKRPFSVPMYTMCSLALESMAIECQKSSSIQALVHFEFGMAAYVFCIGVYLGWRQFFVVSTRTEWFAWTLVLVVLEQTRHGSFH</sequence>
<dbReference type="EMBL" id="REGN01007856">
    <property type="protein sequence ID" value="RNA05095.1"/>
    <property type="molecule type" value="Genomic_DNA"/>
</dbReference>
<dbReference type="Proteomes" id="UP000276133">
    <property type="component" value="Unassembled WGS sequence"/>
</dbReference>
<comment type="caution">
    <text evidence="2">The sequence shown here is derived from an EMBL/GenBank/DDBJ whole genome shotgun (WGS) entry which is preliminary data.</text>
</comment>
<accession>A0A3M7Q240</accession>
<organism evidence="2 3">
    <name type="scientific">Brachionus plicatilis</name>
    <name type="common">Marine rotifer</name>
    <name type="synonym">Brachionus muelleri</name>
    <dbReference type="NCBI Taxonomy" id="10195"/>
    <lineage>
        <taxon>Eukaryota</taxon>
        <taxon>Metazoa</taxon>
        <taxon>Spiralia</taxon>
        <taxon>Gnathifera</taxon>
        <taxon>Rotifera</taxon>
        <taxon>Eurotatoria</taxon>
        <taxon>Monogononta</taxon>
        <taxon>Pseudotrocha</taxon>
        <taxon>Ploima</taxon>
        <taxon>Brachionidae</taxon>
        <taxon>Brachionus</taxon>
    </lineage>
</organism>
<proteinExistence type="predicted"/>